<feature type="binding site" evidence="6">
    <location>
        <position position="168"/>
    </location>
    <ligand>
        <name>substrate</name>
    </ligand>
</feature>
<sequence length="460" mass="51751">MSQVKSDALVFYGATGDLAFKKIFPALHMMVKRGNLDCPIIGVARGDYDLEKLRARAKESIENHGHYEEESYRKFCSLLAFVGGDYTDQETFLRIRKALGKAQHPTHYLAIPPVLFPKIIAQLEQSGCADGARVIVEKPFGTDLQSAKALNKILLGKFSESSIYRIDHYLGKRPVNNIVFFRFVNSLLEPVWNNKHIESMQITMAEDFGIQGRGAFYDVTGAIRDVIQNHLFQVLCNLTMEPPNGLDSESIRDEKVRVLKAITPLRAQDVICGQYKGYLGEKAVKEDSRTETFAAIRLHIDSPRWEGVPFYIRAGKNLPVTSTEILVQFKHLTSAYSSIATQPNHIRFRISPDVKVAFGMLIMAPGEDMASVLSEVQGNPTPFPNEKEAYERVLTDAMAGDPTHFARQDYVEEAWKIVDEYLAQDHPVHSYDIGTWGPENVNEQINPPGGWNNPVVNKHK</sequence>
<evidence type="ECO:0000256" key="5">
    <source>
        <dbReference type="ARBA" id="ARBA00023277"/>
    </source>
</evidence>
<comment type="catalytic activity">
    <reaction evidence="6">
        <text>D-glucose 6-phosphate + NADP(+) = 6-phospho-D-glucono-1,5-lactone + NADPH + H(+)</text>
        <dbReference type="Rhea" id="RHEA:15841"/>
        <dbReference type="ChEBI" id="CHEBI:15378"/>
        <dbReference type="ChEBI" id="CHEBI:57783"/>
        <dbReference type="ChEBI" id="CHEBI:57955"/>
        <dbReference type="ChEBI" id="CHEBI:58349"/>
        <dbReference type="ChEBI" id="CHEBI:61548"/>
        <dbReference type="EC" id="1.1.1.49"/>
    </reaction>
</comment>
<dbReference type="RefSeq" id="WP_092732135.1">
    <property type="nucleotide sequence ID" value="NZ_FMXE01000027.1"/>
</dbReference>
<dbReference type="EC" id="1.1.1.49" evidence="6"/>
<evidence type="ECO:0000259" key="7">
    <source>
        <dbReference type="Pfam" id="PF00479"/>
    </source>
</evidence>
<dbReference type="GO" id="GO:0004345">
    <property type="term" value="F:glucose-6-phosphate dehydrogenase activity"/>
    <property type="evidence" value="ECO:0007669"/>
    <property type="project" value="UniProtKB-UniRule"/>
</dbReference>
<dbReference type="EMBL" id="FMXE01000027">
    <property type="protein sequence ID" value="SDA90281.1"/>
    <property type="molecule type" value="Genomic_DNA"/>
</dbReference>
<evidence type="ECO:0000256" key="1">
    <source>
        <dbReference type="ARBA" id="ARBA00004937"/>
    </source>
</evidence>
<dbReference type="Proteomes" id="UP000198756">
    <property type="component" value="Unassembled WGS sequence"/>
</dbReference>
<dbReference type="PANTHER" id="PTHR23429:SF0">
    <property type="entry name" value="GLUCOSE-6-PHOSPHATE 1-DEHYDROGENASE"/>
    <property type="match status" value="1"/>
</dbReference>
<feature type="binding site" evidence="6">
    <location>
        <position position="138"/>
    </location>
    <ligand>
        <name>NADP(+)</name>
        <dbReference type="ChEBI" id="CHEBI:58349"/>
    </ligand>
</feature>
<keyword evidence="3 6" id="KW-0521">NADP</keyword>
<proteinExistence type="inferred from homology"/>
<feature type="binding site" evidence="6">
    <location>
        <position position="206"/>
    </location>
    <ligand>
        <name>substrate</name>
    </ligand>
</feature>
<protein>
    <recommendedName>
        <fullName evidence="6">Glucose-6-phosphate 1-dehydrogenase</fullName>
        <shortName evidence="6">G6PD</shortName>
        <ecNumber evidence="6">1.1.1.49</ecNumber>
    </recommendedName>
</protein>
<feature type="binding site" evidence="6">
    <location>
        <position position="172"/>
    </location>
    <ligand>
        <name>substrate</name>
    </ligand>
</feature>
<dbReference type="UniPathway" id="UPA00115">
    <property type="reaction ID" value="UER00408"/>
</dbReference>
<evidence type="ECO:0000313" key="9">
    <source>
        <dbReference type="EMBL" id="SDA90281.1"/>
    </source>
</evidence>
<feature type="binding site" evidence="6">
    <location>
        <position position="45"/>
    </location>
    <ligand>
        <name>NADP(+)</name>
        <dbReference type="ChEBI" id="CHEBI:58349"/>
    </ligand>
</feature>
<organism evidence="9 10">
    <name type="scientific">Algoriphagus alkaliphilus</name>
    <dbReference type="NCBI Taxonomy" id="279824"/>
    <lineage>
        <taxon>Bacteria</taxon>
        <taxon>Pseudomonadati</taxon>
        <taxon>Bacteroidota</taxon>
        <taxon>Cytophagia</taxon>
        <taxon>Cytophagales</taxon>
        <taxon>Cyclobacteriaceae</taxon>
        <taxon>Algoriphagus</taxon>
    </lineage>
</organism>
<dbReference type="GO" id="GO:0005829">
    <property type="term" value="C:cytosol"/>
    <property type="evidence" value="ECO:0007669"/>
    <property type="project" value="TreeGrafter"/>
</dbReference>
<keyword evidence="2 6" id="KW-0313">Glucose metabolism</keyword>
<evidence type="ECO:0000256" key="3">
    <source>
        <dbReference type="ARBA" id="ARBA00022857"/>
    </source>
</evidence>
<accession>A0A1G5Z608</accession>
<keyword evidence="4 6" id="KW-0560">Oxidoreductase</keyword>
<dbReference type="InterPro" id="IPR022675">
    <property type="entry name" value="G6P_DH_C"/>
</dbReference>
<evidence type="ECO:0000313" key="10">
    <source>
        <dbReference type="Proteomes" id="UP000198756"/>
    </source>
</evidence>
<dbReference type="Pfam" id="PF00479">
    <property type="entry name" value="G6PD_N"/>
    <property type="match status" value="1"/>
</dbReference>
<feature type="binding site" evidence="6">
    <location>
        <position position="316"/>
    </location>
    <ligand>
        <name>substrate</name>
    </ligand>
</feature>
<gene>
    <name evidence="6" type="primary">zwf</name>
    <name evidence="9" type="ORF">SAMN03080617_03275</name>
</gene>
<dbReference type="GO" id="GO:0009051">
    <property type="term" value="P:pentose-phosphate shunt, oxidative branch"/>
    <property type="evidence" value="ECO:0007669"/>
    <property type="project" value="TreeGrafter"/>
</dbReference>
<feature type="binding site" evidence="6">
    <location>
        <position position="225"/>
    </location>
    <ligand>
        <name>substrate</name>
    </ligand>
</feature>
<feature type="active site" description="Proton acceptor" evidence="6">
    <location>
        <position position="230"/>
    </location>
</feature>
<dbReference type="PANTHER" id="PTHR23429">
    <property type="entry name" value="GLUCOSE-6-PHOSPHATE 1-DEHYDROGENASE G6PD"/>
    <property type="match status" value="1"/>
</dbReference>
<comment type="caution">
    <text evidence="6">Lacks conserved residue(s) required for the propagation of feature annotation.</text>
</comment>
<dbReference type="PRINTS" id="PR00079">
    <property type="entry name" value="G6PDHDRGNASE"/>
</dbReference>
<reference evidence="10" key="1">
    <citation type="submission" date="2016-10" db="EMBL/GenBank/DDBJ databases">
        <authorList>
            <person name="Varghese N."/>
            <person name="Submissions S."/>
        </authorList>
    </citation>
    <scope>NUCLEOTIDE SEQUENCE [LARGE SCALE GENOMIC DNA]</scope>
    <source>
        <strain evidence="10">DSM 22703</strain>
    </source>
</reference>
<dbReference type="NCBIfam" id="TIGR00871">
    <property type="entry name" value="zwf"/>
    <property type="match status" value="1"/>
</dbReference>
<evidence type="ECO:0000256" key="2">
    <source>
        <dbReference type="ARBA" id="ARBA00022526"/>
    </source>
</evidence>
<comment type="pathway">
    <text evidence="1 6">Carbohydrate degradation; pentose phosphate pathway; D-ribulose 5-phosphate from D-glucose 6-phosphate (oxidative stage): step 1/3.</text>
</comment>
<evidence type="ECO:0000256" key="6">
    <source>
        <dbReference type="HAMAP-Rule" id="MF_00966"/>
    </source>
</evidence>
<dbReference type="OrthoDB" id="9802739at2"/>
<keyword evidence="5 6" id="KW-0119">Carbohydrate metabolism</keyword>
<dbReference type="SUPFAM" id="SSF51735">
    <property type="entry name" value="NAD(P)-binding Rossmann-fold domains"/>
    <property type="match status" value="1"/>
</dbReference>
<dbReference type="HAMAP" id="MF_00966">
    <property type="entry name" value="G6PD"/>
    <property type="match status" value="1"/>
</dbReference>
<dbReference type="STRING" id="279824.SAMN03080617_03275"/>
<dbReference type="Gene3D" id="3.40.50.720">
    <property type="entry name" value="NAD(P)-binding Rossmann-like Domain"/>
    <property type="match status" value="1"/>
</dbReference>
<evidence type="ECO:0000256" key="4">
    <source>
        <dbReference type="ARBA" id="ARBA00023002"/>
    </source>
</evidence>
<feature type="domain" description="Glucose-6-phosphate dehydrogenase C-terminal" evidence="8">
    <location>
        <begin position="180"/>
        <end position="446"/>
    </location>
</feature>
<dbReference type="Pfam" id="PF02781">
    <property type="entry name" value="G6PD_C"/>
    <property type="match status" value="1"/>
</dbReference>
<dbReference type="InterPro" id="IPR022674">
    <property type="entry name" value="G6P_DH_NAD-bd"/>
</dbReference>
<dbReference type="GO" id="GO:0006006">
    <property type="term" value="P:glucose metabolic process"/>
    <property type="evidence" value="ECO:0007669"/>
    <property type="project" value="UniProtKB-KW"/>
</dbReference>
<dbReference type="InterPro" id="IPR036291">
    <property type="entry name" value="NAD(P)-bd_dom_sf"/>
</dbReference>
<name>A0A1G5Z608_9BACT</name>
<comment type="similarity">
    <text evidence="6">Belongs to the glucose-6-phosphate dehydrogenase family.</text>
</comment>
<dbReference type="AlphaFoldDB" id="A0A1G5Z608"/>
<feature type="domain" description="Glucose-6-phosphate dehydrogenase NAD-binding" evidence="7">
    <location>
        <begin position="10"/>
        <end position="177"/>
    </location>
</feature>
<evidence type="ECO:0000259" key="8">
    <source>
        <dbReference type="Pfam" id="PF02781"/>
    </source>
</evidence>
<dbReference type="PIRSF" id="PIRSF000110">
    <property type="entry name" value="G6PD"/>
    <property type="match status" value="1"/>
</dbReference>
<comment type="function">
    <text evidence="6">Catalyzes the oxidation of glucose 6-phosphate to 6-phosphogluconolactone.</text>
</comment>
<dbReference type="Gene3D" id="3.30.360.10">
    <property type="entry name" value="Dihydrodipicolinate Reductase, domain 2"/>
    <property type="match status" value="1"/>
</dbReference>
<dbReference type="InterPro" id="IPR001282">
    <property type="entry name" value="G6P_DH"/>
</dbReference>
<dbReference type="SUPFAM" id="SSF55347">
    <property type="entry name" value="Glyceraldehyde-3-phosphate dehydrogenase-like, C-terminal domain"/>
    <property type="match status" value="1"/>
</dbReference>
<keyword evidence="10" id="KW-1185">Reference proteome</keyword>
<dbReference type="GO" id="GO:0050661">
    <property type="term" value="F:NADP binding"/>
    <property type="evidence" value="ECO:0007669"/>
    <property type="project" value="UniProtKB-UniRule"/>
</dbReference>